<protein>
    <submittedName>
        <fullName evidence="2">Uncharacterized protein</fullName>
    </submittedName>
</protein>
<evidence type="ECO:0000313" key="2">
    <source>
        <dbReference type="EMBL" id="EAS34904.3"/>
    </source>
</evidence>
<proteinExistence type="predicted"/>
<dbReference type="EMBL" id="GG704911">
    <property type="protein sequence ID" value="EAS34904.3"/>
    <property type="molecule type" value="Genomic_DNA"/>
</dbReference>
<dbReference type="Proteomes" id="UP000001261">
    <property type="component" value="Unassembled WGS sequence"/>
</dbReference>
<reference evidence="3" key="2">
    <citation type="journal article" date="2010" name="Genome Res.">
        <title>Population genomic sequencing of Coccidioides fungi reveals recent hybridization and transposon control.</title>
        <authorList>
            <person name="Neafsey D.E."/>
            <person name="Barker B.M."/>
            <person name="Sharpton T.J."/>
            <person name="Stajich J.E."/>
            <person name="Park D.J."/>
            <person name="Whiston E."/>
            <person name="Hung C.-Y."/>
            <person name="McMahan C."/>
            <person name="White J."/>
            <person name="Sykes S."/>
            <person name="Heiman D."/>
            <person name="Young S."/>
            <person name="Zeng Q."/>
            <person name="Abouelleil A."/>
            <person name="Aftuck L."/>
            <person name="Bessette D."/>
            <person name="Brown A."/>
            <person name="FitzGerald M."/>
            <person name="Lui A."/>
            <person name="Macdonald J.P."/>
            <person name="Priest M."/>
            <person name="Orbach M.J."/>
            <person name="Galgiani J.N."/>
            <person name="Kirkland T.N."/>
            <person name="Cole G.T."/>
            <person name="Birren B.W."/>
            <person name="Henn M.R."/>
            <person name="Taylor J.W."/>
            <person name="Rounsley S.D."/>
        </authorList>
    </citation>
    <scope>GENOME REANNOTATION</scope>
    <source>
        <strain evidence="3">RS</strain>
    </source>
</reference>
<reference evidence="3" key="1">
    <citation type="journal article" date="2009" name="Genome Res.">
        <title>Comparative genomic analyses of the human fungal pathogens Coccidioides and their relatives.</title>
        <authorList>
            <person name="Sharpton T.J."/>
            <person name="Stajich J.E."/>
            <person name="Rounsley S.D."/>
            <person name="Gardner M.J."/>
            <person name="Wortman J.R."/>
            <person name="Jordar V.S."/>
            <person name="Maiti R."/>
            <person name="Kodira C.D."/>
            <person name="Neafsey D.E."/>
            <person name="Zeng Q."/>
            <person name="Hung C.-Y."/>
            <person name="McMahan C."/>
            <person name="Muszewska A."/>
            <person name="Grynberg M."/>
            <person name="Mandel M.A."/>
            <person name="Kellner E.M."/>
            <person name="Barker B.M."/>
            <person name="Galgiani J.N."/>
            <person name="Orbach M.J."/>
            <person name="Kirkland T.N."/>
            <person name="Cole G.T."/>
            <person name="Henn M.R."/>
            <person name="Birren B.W."/>
            <person name="Taylor J.W."/>
        </authorList>
    </citation>
    <scope>NUCLEOTIDE SEQUENCE [LARGE SCALE GENOMIC DNA]</scope>
    <source>
        <strain evidence="3">RS</strain>
    </source>
</reference>
<dbReference type="RefSeq" id="XP_001246487.2">
    <property type="nucleotide sequence ID" value="XM_001246486.2"/>
</dbReference>
<dbReference type="GeneID" id="24164517"/>
<keyword evidence="3" id="KW-1185">Reference proteome</keyword>
<evidence type="ECO:0000313" key="3">
    <source>
        <dbReference type="Proteomes" id="UP000001261"/>
    </source>
</evidence>
<organism evidence="2 3">
    <name type="scientific">Coccidioides immitis (strain RS)</name>
    <name type="common">Valley fever fungus</name>
    <dbReference type="NCBI Taxonomy" id="246410"/>
    <lineage>
        <taxon>Eukaryota</taxon>
        <taxon>Fungi</taxon>
        <taxon>Dikarya</taxon>
        <taxon>Ascomycota</taxon>
        <taxon>Pezizomycotina</taxon>
        <taxon>Eurotiomycetes</taxon>
        <taxon>Eurotiomycetidae</taxon>
        <taxon>Onygenales</taxon>
        <taxon>Onygenaceae</taxon>
        <taxon>Coccidioides</taxon>
    </lineage>
</organism>
<evidence type="ECO:0000256" key="1">
    <source>
        <dbReference type="SAM" id="MobiDB-lite"/>
    </source>
</evidence>
<dbReference type="AlphaFoldDB" id="J3KGM1"/>
<accession>J3KGM1</accession>
<dbReference type="VEuPathDB" id="FungiDB:CIMG_12890"/>
<feature type="compositionally biased region" description="Basic residues" evidence="1">
    <location>
        <begin position="38"/>
        <end position="50"/>
    </location>
</feature>
<sequence>MYGSKRFLPRSMVVYTAPARRQTLRAKRAWTRSDQKPARRNPHGKRRSRSRNLGDDSILLWLIIFGDKVTIMNERCISNEQTNDHELHLSKSLHDSCAHILTLFHHLAHFMHSISCFLTPQ</sequence>
<gene>
    <name evidence="2" type="ORF">CIMG_12890</name>
</gene>
<name>J3KGM1_COCIM</name>
<dbReference type="InParanoid" id="J3KGM1"/>
<dbReference type="KEGG" id="cim:CIMG_12890"/>
<feature type="region of interest" description="Disordered" evidence="1">
    <location>
        <begin position="24"/>
        <end position="51"/>
    </location>
</feature>